<keyword evidence="7 13" id="KW-1133">Transmembrane helix</keyword>
<comment type="cofactor">
    <cofactor evidence="1 13">
        <name>Mg(2+)</name>
        <dbReference type="ChEBI" id="CHEBI:18420"/>
    </cofactor>
</comment>
<dbReference type="Gene3D" id="1.10.357.140">
    <property type="entry name" value="UbiA prenyltransferase"/>
    <property type="match status" value="1"/>
</dbReference>
<dbReference type="AlphaFoldDB" id="A0A3P6HTK3"/>
<keyword evidence="5 13" id="KW-0831">Ubiquinone biosynthesis</keyword>
<dbReference type="InterPro" id="IPR044878">
    <property type="entry name" value="UbiA_sf"/>
</dbReference>
<comment type="similarity">
    <text evidence="3 13">Belongs to the UbiA prenyltransferase family.</text>
</comment>
<dbReference type="InterPro" id="IPR030470">
    <property type="entry name" value="UbiA_prenylTrfase_CS"/>
</dbReference>
<dbReference type="EMBL" id="UXSR01000617">
    <property type="protein sequence ID" value="VDD77073.1"/>
    <property type="molecule type" value="Genomic_DNA"/>
</dbReference>
<dbReference type="InterPro" id="IPR006370">
    <property type="entry name" value="HB_polyprenyltransferase-like"/>
</dbReference>
<dbReference type="Pfam" id="PF01040">
    <property type="entry name" value="UbiA"/>
    <property type="match status" value="1"/>
</dbReference>
<evidence type="ECO:0000256" key="10">
    <source>
        <dbReference type="ARBA" id="ARBA00049890"/>
    </source>
</evidence>
<comment type="catalytic activity">
    <reaction evidence="12">
        <text>an all-trans-polyprenyl diphosphate + 4-hydroxybenzoate = a 4-hydroxy-3-(all-trans-polyprenyl)benzoate + diphosphate</text>
        <dbReference type="Rhea" id="RHEA:44504"/>
        <dbReference type="Rhea" id="RHEA-COMP:9514"/>
        <dbReference type="Rhea" id="RHEA-COMP:9564"/>
        <dbReference type="ChEBI" id="CHEBI:17879"/>
        <dbReference type="ChEBI" id="CHEBI:33019"/>
        <dbReference type="ChEBI" id="CHEBI:58914"/>
        <dbReference type="ChEBI" id="CHEBI:78396"/>
        <dbReference type="EC" id="2.5.1.39"/>
    </reaction>
    <physiologicalReaction direction="left-to-right" evidence="12">
        <dbReference type="Rhea" id="RHEA:44505"/>
    </physiologicalReaction>
</comment>
<keyword evidence="8 13" id="KW-0472">Membrane</keyword>
<dbReference type="Proteomes" id="UP000267029">
    <property type="component" value="Unassembled WGS sequence"/>
</dbReference>
<proteinExistence type="inferred from homology"/>
<dbReference type="GO" id="GO:0008412">
    <property type="term" value="F:4-hydroxybenzoate polyprenyltransferase activity"/>
    <property type="evidence" value="ECO:0007669"/>
    <property type="project" value="UniProtKB-EC"/>
</dbReference>
<evidence type="ECO:0000256" key="2">
    <source>
        <dbReference type="ARBA" id="ARBA00004141"/>
    </source>
</evidence>
<comment type="subcellular location">
    <subcellularLocation>
        <location evidence="2">Membrane</location>
        <topology evidence="2">Multi-pass membrane protein</topology>
    </subcellularLocation>
    <subcellularLocation>
        <location evidence="13">Mitochondrion inner membrane</location>
        <topology evidence="13">Multi-pass membrane protein</topology>
        <orientation evidence="13">Matrix side</orientation>
    </subcellularLocation>
</comment>
<evidence type="ECO:0000256" key="7">
    <source>
        <dbReference type="ARBA" id="ARBA00022989"/>
    </source>
</evidence>
<accession>A0A3P6HTK3</accession>
<dbReference type="InterPro" id="IPR000537">
    <property type="entry name" value="UbiA_prenyltransferase"/>
</dbReference>
<dbReference type="HAMAP" id="MF_01635">
    <property type="entry name" value="UbiA"/>
    <property type="match status" value="1"/>
</dbReference>
<dbReference type="InterPro" id="IPR039653">
    <property type="entry name" value="Prenyltransferase"/>
</dbReference>
<comment type="function">
    <text evidence="13">Catalyzes the prenylation of para-hydroxybenzoate (PHB) with an all-trans polyprenyl group. Mediates the second step in the final reaction sequence of coenzyme Q (CoQ) biosynthesis, which is the condensation of the polyisoprenoid side chain with PHB, generating the first membrane-bound Q intermediate.</text>
</comment>
<dbReference type="FunFam" id="1.10.357.140:FF:000003">
    <property type="entry name" value="4-hydroxybenzoate polyprenyltransferase, mitochondrial"/>
    <property type="match status" value="1"/>
</dbReference>
<sequence length="387" mass="42781">MVGCLPFAHVIGSQRDTGLAETRWSNILSSSSPSQLPRWFNLVPKSCHPYMELARLDKPIGTWLVYLPSTWSIALAANPGCLPDFGMLALFGVGALFMRGAGCTINDMMDRDIDAGVYRTKDRPIARGAVSMLNALKFLGFQLSGALLVLLQLNPESIFIGSCCLGLVFTYPLFKRFTYWPQLMLGATLNWGALLGYTAANSFTFSICVPLYLAGVCQTVLYDSIYSFQVSYRCLRLSQFVARITFNWGILIGFTAITGSCPPSICIPLYLSAISWSLNYDTVYAHQDMKYDKQLGMKSTAILFGDSTKTWLYGFAASMCTCLAITGITSSSGLTYFVGTGLTMLRLIWKTDLRNPQSCFSYFKSNRDIGLLLFGSIVLDRFLQSPV</sequence>
<comment type="catalytic activity">
    <reaction evidence="11">
        <text>all-trans-nonaprenyl diphosphate + 4-hydroxybenzoate = 4-hydroxy-3-(all-trans-nonaprenyl)benzoate + diphosphate</text>
        <dbReference type="Rhea" id="RHEA:17709"/>
        <dbReference type="ChEBI" id="CHEBI:17879"/>
        <dbReference type="ChEBI" id="CHEBI:33019"/>
        <dbReference type="ChEBI" id="CHEBI:58391"/>
        <dbReference type="ChEBI" id="CHEBI:84502"/>
        <dbReference type="EC" id="2.5.1.39"/>
    </reaction>
    <physiologicalReaction direction="left-to-right" evidence="11">
        <dbReference type="Rhea" id="RHEA:17710"/>
    </physiologicalReaction>
</comment>
<evidence type="ECO:0000256" key="5">
    <source>
        <dbReference type="ARBA" id="ARBA00022688"/>
    </source>
</evidence>
<evidence type="ECO:0000256" key="6">
    <source>
        <dbReference type="ARBA" id="ARBA00022692"/>
    </source>
</evidence>
<dbReference type="PROSITE" id="PS00943">
    <property type="entry name" value="UBIA"/>
    <property type="match status" value="1"/>
</dbReference>
<dbReference type="UniPathway" id="UPA00232"/>
<evidence type="ECO:0000313" key="14">
    <source>
        <dbReference type="EMBL" id="VDD77073.1"/>
    </source>
</evidence>
<dbReference type="GO" id="GO:0006744">
    <property type="term" value="P:ubiquinone biosynthetic process"/>
    <property type="evidence" value="ECO:0007669"/>
    <property type="project" value="UniProtKB-UniRule"/>
</dbReference>
<gene>
    <name evidence="14" type="ORF">MCOS_LOCUS3076</name>
</gene>
<feature type="transmembrane region" description="Helical" evidence="13">
    <location>
        <begin position="157"/>
        <end position="174"/>
    </location>
</feature>
<feature type="transmembrane region" description="Helical" evidence="13">
    <location>
        <begin position="125"/>
        <end position="151"/>
    </location>
</feature>
<evidence type="ECO:0000256" key="8">
    <source>
        <dbReference type="ARBA" id="ARBA00023136"/>
    </source>
</evidence>
<dbReference type="FunFam" id="1.20.120.1780:FF:000001">
    <property type="entry name" value="4-hydroxybenzoate octaprenyltransferase"/>
    <property type="match status" value="1"/>
</dbReference>
<keyword evidence="6 13" id="KW-0812">Transmembrane</keyword>
<comment type="pathway">
    <text evidence="13">Cofactor biosynthesis; ubiquinone biosynthesis.</text>
</comment>
<dbReference type="Gene3D" id="1.20.120.1780">
    <property type="entry name" value="UbiA prenyltransferase"/>
    <property type="match status" value="1"/>
</dbReference>
<dbReference type="PANTHER" id="PTHR11048">
    <property type="entry name" value="PRENYLTRANSFERASES"/>
    <property type="match status" value="1"/>
</dbReference>
<keyword evidence="4 13" id="KW-0808">Transferase</keyword>
<feature type="transmembrane region" description="Helical" evidence="13">
    <location>
        <begin position="246"/>
        <end position="271"/>
    </location>
</feature>
<dbReference type="GO" id="GO:0008299">
    <property type="term" value="P:isoprenoid biosynthetic process"/>
    <property type="evidence" value="ECO:0007669"/>
    <property type="project" value="UniProtKB-UniRule"/>
</dbReference>
<evidence type="ECO:0000256" key="3">
    <source>
        <dbReference type="ARBA" id="ARBA00005985"/>
    </source>
</evidence>
<reference evidence="14 15" key="1">
    <citation type="submission" date="2018-10" db="EMBL/GenBank/DDBJ databases">
        <authorList>
            <consortium name="Pathogen Informatics"/>
        </authorList>
    </citation>
    <scope>NUCLEOTIDE SEQUENCE [LARGE SCALE GENOMIC DNA]</scope>
</reference>
<keyword evidence="13" id="KW-0999">Mitochondrion inner membrane</keyword>
<dbReference type="EC" id="2.5.1.39" evidence="13"/>
<keyword evidence="9 13" id="KW-0414">Isoprene biosynthesis</keyword>
<evidence type="ECO:0000256" key="11">
    <source>
        <dbReference type="ARBA" id="ARBA00050454"/>
    </source>
</evidence>
<evidence type="ECO:0000256" key="12">
    <source>
        <dbReference type="ARBA" id="ARBA00051182"/>
    </source>
</evidence>
<dbReference type="STRING" id="53468.A0A3P6HTK3"/>
<keyword evidence="13" id="KW-0496">Mitochondrion</keyword>
<protein>
    <recommendedName>
        <fullName evidence="13">4-hydroxybenzoate polyprenyltransferase, mitochondrial</fullName>
        <shortName evidence="13">4-HB polyprenyltransferase</shortName>
        <ecNumber evidence="13">2.5.1.39</ecNumber>
    </recommendedName>
    <alternativeName>
        <fullName evidence="13">Para-hydroxybenzoate--polyprenyltransferase</fullName>
        <shortName evidence="13">PHB:PPT</shortName>
        <shortName evidence="13">PHB:polyprenyltransferase</shortName>
    </alternativeName>
</protein>
<dbReference type="PANTHER" id="PTHR11048:SF28">
    <property type="entry name" value="4-HYDROXYBENZOATE POLYPRENYLTRANSFERASE, MITOCHONDRIAL"/>
    <property type="match status" value="1"/>
</dbReference>
<organism evidence="14 15">
    <name type="scientific">Mesocestoides corti</name>
    <name type="common">Flatworm</name>
    <dbReference type="NCBI Taxonomy" id="53468"/>
    <lineage>
        <taxon>Eukaryota</taxon>
        <taxon>Metazoa</taxon>
        <taxon>Spiralia</taxon>
        <taxon>Lophotrochozoa</taxon>
        <taxon>Platyhelminthes</taxon>
        <taxon>Cestoda</taxon>
        <taxon>Eucestoda</taxon>
        <taxon>Cyclophyllidea</taxon>
        <taxon>Mesocestoididae</taxon>
        <taxon>Mesocestoides</taxon>
    </lineage>
</organism>
<evidence type="ECO:0000256" key="13">
    <source>
        <dbReference type="HAMAP-Rule" id="MF_03189"/>
    </source>
</evidence>
<evidence type="ECO:0000256" key="1">
    <source>
        <dbReference type="ARBA" id="ARBA00001946"/>
    </source>
</evidence>
<feature type="transmembrane region" description="Helical" evidence="13">
    <location>
        <begin position="311"/>
        <end position="338"/>
    </location>
</feature>
<evidence type="ECO:0000256" key="4">
    <source>
        <dbReference type="ARBA" id="ARBA00022679"/>
    </source>
</evidence>
<evidence type="ECO:0000313" key="15">
    <source>
        <dbReference type="Proteomes" id="UP000267029"/>
    </source>
</evidence>
<evidence type="ECO:0000256" key="9">
    <source>
        <dbReference type="ARBA" id="ARBA00023229"/>
    </source>
</evidence>
<dbReference type="GO" id="GO:0005743">
    <property type="term" value="C:mitochondrial inner membrane"/>
    <property type="evidence" value="ECO:0007669"/>
    <property type="project" value="UniProtKB-SubCell"/>
</dbReference>
<dbReference type="CDD" id="cd13959">
    <property type="entry name" value="PT_UbiA_COQ2"/>
    <property type="match status" value="1"/>
</dbReference>
<comment type="catalytic activity">
    <reaction evidence="10">
        <text>all-trans-decaprenyl diphosphate + 4-hydroxybenzoate = 4-hydroxy-3-(all-trans-decaprenyl)benzoate + diphosphate</text>
        <dbReference type="Rhea" id="RHEA:44564"/>
        <dbReference type="ChEBI" id="CHEBI:17879"/>
        <dbReference type="ChEBI" id="CHEBI:33019"/>
        <dbReference type="ChEBI" id="CHEBI:60721"/>
        <dbReference type="ChEBI" id="CHEBI:84503"/>
        <dbReference type="EC" id="2.5.1.39"/>
    </reaction>
    <physiologicalReaction direction="left-to-right" evidence="10">
        <dbReference type="Rhea" id="RHEA:44565"/>
    </physiologicalReaction>
</comment>
<feature type="transmembrane region" description="Helical" evidence="13">
    <location>
        <begin position="203"/>
        <end position="225"/>
    </location>
</feature>
<keyword evidence="15" id="KW-1185">Reference proteome</keyword>
<name>A0A3P6HTK3_MESCO</name>
<dbReference type="OrthoDB" id="18170at2759"/>